<accession>A0A7W9KTA7</accession>
<evidence type="ECO:0000313" key="3">
    <source>
        <dbReference type="Proteomes" id="UP000585638"/>
    </source>
</evidence>
<dbReference type="InterPro" id="IPR005149">
    <property type="entry name" value="Tscrpt_reg_PadR_N"/>
</dbReference>
<dbReference type="AlphaFoldDB" id="A0A7W9KTA7"/>
<evidence type="ECO:0000259" key="1">
    <source>
        <dbReference type="Pfam" id="PF03551"/>
    </source>
</evidence>
<dbReference type="EMBL" id="JACHIR010000003">
    <property type="protein sequence ID" value="MBB5897559.1"/>
    <property type="molecule type" value="Genomic_DNA"/>
</dbReference>
<dbReference type="PANTHER" id="PTHR33169">
    <property type="entry name" value="PADR-FAMILY TRANSCRIPTIONAL REGULATOR"/>
    <property type="match status" value="1"/>
</dbReference>
<dbReference type="Proteomes" id="UP000585638">
    <property type="component" value="Unassembled WGS sequence"/>
</dbReference>
<proteinExistence type="predicted"/>
<dbReference type="Gene3D" id="1.10.10.10">
    <property type="entry name" value="Winged helix-like DNA-binding domain superfamily/Winged helix DNA-binding domain"/>
    <property type="match status" value="1"/>
</dbReference>
<gene>
    <name evidence="2" type="ORF">BJ998_008818</name>
</gene>
<feature type="domain" description="Transcription regulator PadR N-terminal" evidence="1">
    <location>
        <begin position="13"/>
        <end position="86"/>
    </location>
</feature>
<dbReference type="PANTHER" id="PTHR33169:SF13">
    <property type="entry name" value="PADR-FAMILY TRANSCRIPTIONAL REGULATOR"/>
    <property type="match status" value="1"/>
</dbReference>
<name>A0A7W9KTA7_9PSEU</name>
<dbReference type="InterPro" id="IPR052509">
    <property type="entry name" value="Metal_resp_DNA-bind_regulator"/>
</dbReference>
<dbReference type="Pfam" id="PF03551">
    <property type="entry name" value="PadR"/>
    <property type="match status" value="1"/>
</dbReference>
<protein>
    <submittedName>
        <fullName evidence="2">DNA-binding PadR family transcriptional regulator</fullName>
    </submittedName>
</protein>
<keyword evidence="2" id="KW-0238">DNA-binding</keyword>
<dbReference type="SUPFAM" id="SSF46785">
    <property type="entry name" value="Winged helix' DNA-binding domain"/>
    <property type="match status" value="1"/>
</dbReference>
<dbReference type="RefSeq" id="WP_312890668.1">
    <property type="nucleotide sequence ID" value="NZ_BAAAWY010000079.1"/>
</dbReference>
<dbReference type="InterPro" id="IPR036390">
    <property type="entry name" value="WH_DNA-bd_sf"/>
</dbReference>
<comment type="caution">
    <text evidence="2">The sequence shown here is derived from an EMBL/GenBank/DDBJ whole genome shotgun (WGS) entry which is preliminary data.</text>
</comment>
<dbReference type="InterPro" id="IPR036388">
    <property type="entry name" value="WH-like_DNA-bd_sf"/>
</dbReference>
<reference evidence="2 3" key="1">
    <citation type="submission" date="2020-08" db="EMBL/GenBank/DDBJ databases">
        <title>Sequencing the genomes of 1000 actinobacteria strains.</title>
        <authorList>
            <person name="Klenk H.-P."/>
        </authorList>
    </citation>
    <scope>NUCLEOTIDE SEQUENCE [LARGE SCALE GENOMIC DNA]</scope>
    <source>
        <strain evidence="2 3">DSM 43851</strain>
    </source>
</reference>
<dbReference type="GO" id="GO:0003677">
    <property type="term" value="F:DNA binding"/>
    <property type="evidence" value="ECO:0007669"/>
    <property type="project" value="UniProtKB-KW"/>
</dbReference>
<keyword evidence="3" id="KW-1185">Reference proteome</keyword>
<organism evidence="2 3">
    <name type="scientific">Kutzneria kofuensis</name>
    <dbReference type="NCBI Taxonomy" id="103725"/>
    <lineage>
        <taxon>Bacteria</taxon>
        <taxon>Bacillati</taxon>
        <taxon>Actinomycetota</taxon>
        <taxon>Actinomycetes</taxon>
        <taxon>Pseudonocardiales</taxon>
        <taxon>Pseudonocardiaceae</taxon>
        <taxon>Kutzneria</taxon>
    </lineage>
</organism>
<sequence length="112" mass="12320">MTDGALREPTFLVLTALAAGPQHGYGILLDVEQISAGRVRLRAGTLYTALDRLVADDWVAVDREEVVDGRLRRYYRLTDQGAARLATEVDRLRVTTHAAETRLRARTVGGTA</sequence>
<evidence type="ECO:0000313" key="2">
    <source>
        <dbReference type="EMBL" id="MBB5897559.1"/>
    </source>
</evidence>